<reference evidence="1" key="2">
    <citation type="submission" date="2020-09" db="EMBL/GenBank/DDBJ databases">
        <authorList>
            <person name="Sun Q."/>
            <person name="Zhou Y."/>
        </authorList>
    </citation>
    <scope>NUCLEOTIDE SEQUENCE</scope>
    <source>
        <strain evidence="1">CGMCC 1.15447</strain>
    </source>
</reference>
<evidence type="ECO:0000313" key="1">
    <source>
        <dbReference type="EMBL" id="GGA57663.1"/>
    </source>
</evidence>
<name>A0A916W147_9BACT</name>
<keyword evidence="2" id="KW-1185">Reference proteome</keyword>
<proteinExistence type="predicted"/>
<sequence>MSITQTLSASRNNVGDGFTGSLSEPIKSADGSVIFKRGARVNGTVVAAKGRGRFKGAGDLGIQVASIDGVAVSTSEYEKAAAGKGKRSAAMIGGGGGAGALIGGLAGGGKGALIGGLIGAGAGTAGAAYTGNKDVVIPSESVITFRLTAPVTVTR</sequence>
<dbReference type="AlphaFoldDB" id="A0A916W147"/>
<gene>
    <name evidence="1" type="ORF">GCM10011507_06290</name>
</gene>
<dbReference type="RefSeq" id="WP_188757858.1">
    <property type="nucleotide sequence ID" value="NZ_BMJB01000001.1"/>
</dbReference>
<evidence type="ECO:0008006" key="3">
    <source>
        <dbReference type="Google" id="ProtNLM"/>
    </source>
</evidence>
<reference evidence="1" key="1">
    <citation type="journal article" date="2014" name="Int. J. Syst. Evol. Microbiol.">
        <title>Complete genome sequence of Corynebacterium casei LMG S-19264T (=DSM 44701T), isolated from a smear-ripened cheese.</title>
        <authorList>
            <consortium name="US DOE Joint Genome Institute (JGI-PGF)"/>
            <person name="Walter F."/>
            <person name="Albersmeier A."/>
            <person name="Kalinowski J."/>
            <person name="Ruckert C."/>
        </authorList>
    </citation>
    <scope>NUCLEOTIDE SEQUENCE</scope>
    <source>
        <strain evidence="1">CGMCC 1.15447</strain>
    </source>
</reference>
<protein>
    <recommendedName>
        <fullName evidence="3">Glycine zipper domain-containing protein</fullName>
    </recommendedName>
</protein>
<comment type="caution">
    <text evidence="1">The sequence shown here is derived from an EMBL/GenBank/DDBJ whole genome shotgun (WGS) entry which is preliminary data.</text>
</comment>
<evidence type="ECO:0000313" key="2">
    <source>
        <dbReference type="Proteomes" id="UP000648801"/>
    </source>
</evidence>
<dbReference type="Proteomes" id="UP000648801">
    <property type="component" value="Unassembled WGS sequence"/>
</dbReference>
<accession>A0A916W147</accession>
<organism evidence="1 2">
    <name type="scientific">Edaphobacter acidisoli</name>
    <dbReference type="NCBI Taxonomy" id="2040573"/>
    <lineage>
        <taxon>Bacteria</taxon>
        <taxon>Pseudomonadati</taxon>
        <taxon>Acidobacteriota</taxon>
        <taxon>Terriglobia</taxon>
        <taxon>Terriglobales</taxon>
        <taxon>Acidobacteriaceae</taxon>
        <taxon>Edaphobacter</taxon>
    </lineage>
</organism>
<dbReference type="EMBL" id="BMJB01000001">
    <property type="protein sequence ID" value="GGA57663.1"/>
    <property type="molecule type" value="Genomic_DNA"/>
</dbReference>